<proteinExistence type="predicted"/>
<accession>A0AB33V7W2</accession>
<evidence type="ECO:0000313" key="1">
    <source>
        <dbReference type="EMBL" id="EAP70996.1"/>
    </source>
</evidence>
<organism evidence="1 2">
    <name type="scientific">Ralstonia solanacearum (strain UW551)</name>
    <dbReference type="NCBI Taxonomy" id="342110"/>
    <lineage>
        <taxon>Bacteria</taxon>
        <taxon>Pseudomonadati</taxon>
        <taxon>Pseudomonadota</taxon>
        <taxon>Betaproteobacteria</taxon>
        <taxon>Burkholderiales</taxon>
        <taxon>Burkholderiaceae</taxon>
        <taxon>Ralstonia</taxon>
        <taxon>Ralstonia solanacearum species complex</taxon>
    </lineage>
</organism>
<evidence type="ECO:0000313" key="2">
    <source>
        <dbReference type="Proteomes" id="UP000005933"/>
    </source>
</evidence>
<evidence type="ECO:0008006" key="3">
    <source>
        <dbReference type="Google" id="ProtNLM"/>
    </source>
</evidence>
<sequence length="340" mass="39242">MAAPETRPTTYLARLRERLAQKGHTLLDDAWRGQRASYRFRCAHGHETSRSGIHALRFLIDCPTCEVEAKLARLQQIARQAGGECLSTRYSNSAAKYRFRCRLGHEFEMRGIAVTAGQWCRRCAYIQLGEASRDPEGLARIQEAARKRGGQWLPQPYTRIQDTYRFRCAEDHEWTARGSMVVQGQWCRLCANKARGEASLRKDGLDELRRIAQGHGGQCLTHRYEGIRGRYQFRCAQGHEWETNGVTVIQGAWCRACSRDKLKLGIEAMRKMAAQRGGLCISDTYVDIETKLEWECARGHRWHTTPRSIIAGHWCAQCYYLSRITRDETRRKRRYEVVEV</sequence>
<dbReference type="Proteomes" id="UP000005933">
    <property type="component" value="Unassembled WGS sequence"/>
</dbReference>
<dbReference type="AlphaFoldDB" id="A0AB33V7W2"/>
<comment type="caution">
    <text evidence="1">The sequence shown here is derived from an EMBL/GenBank/DDBJ whole genome shotgun (WGS) entry which is preliminary data.</text>
</comment>
<name>A0AB33V7W2_RALSU</name>
<reference evidence="1 2" key="1">
    <citation type="journal article" date="2006" name="Mol. Plant Microbe Interact.">
        <title>Identification of open reading frames unique to a select agent: Ralstonia solanacearum race 3 biovar 2.</title>
        <authorList>
            <person name="Gabriel D.W."/>
            <person name="Allen C."/>
            <person name="Schell M."/>
            <person name="Denny T.P."/>
            <person name="Greenberg J.T."/>
            <person name="Duan Y.P."/>
            <person name="Flores-Cruz Z."/>
            <person name="Huang Q."/>
            <person name="Clifford J.M."/>
            <person name="Presting G."/>
            <person name="Gonzalez E.T."/>
            <person name="Reddy J."/>
            <person name="Elphinstone J."/>
            <person name="Swanson J."/>
            <person name="Yao J."/>
            <person name="Mulholland V."/>
            <person name="Liu L."/>
            <person name="Farmerie W."/>
            <person name="Patnaikuni M."/>
            <person name="Balogh B."/>
            <person name="Norman D."/>
            <person name="Alvarez A."/>
            <person name="Castillo J.A."/>
            <person name="Jones J."/>
            <person name="Saddler G."/>
            <person name="Walunas T."/>
            <person name="Zhukov A."/>
            <person name="Mikhailova N."/>
        </authorList>
    </citation>
    <scope>NUCLEOTIDE SEQUENCE [LARGE SCALE GENOMIC DNA]</scope>
    <source>
        <strain evidence="1 2">UW551</strain>
    </source>
</reference>
<gene>
    <name evidence="1" type="ORF">RRSL_00647</name>
</gene>
<dbReference type="EMBL" id="AAKL01000071">
    <property type="protein sequence ID" value="EAP70996.1"/>
    <property type="molecule type" value="Genomic_DNA"/>
</dbReference>
<protein>
    <recommendedName>
        <fullName evidence="3">Zinc-ribbon domain-containing protein</fullName>
    </recommendedName>
</protein>
<dbReference type="RefSeq" id="WP_003265742.1">
    <property type="nucleotide sequence ID" value="NZ_AAKL01000071.1"/>
</dbReference>